<dbReference type="EMBL" id="CAVMJV010000004">
    <property type="protein sequence ID" value="CAK5024557.1"/>
    <property type="molecule type" value="Genomic_DNA"/>
</dbReference>
<organism evidence="1 2">
    <name type="scientific">Meloidogyne enterolobii</name>
    <name type="common">Root-knot nematode worm</name>
    <name type="synonym">Meloidogyne mayaguensis</name>
    <dbReference type="NCBI Taxonomy" id="390850"/>
    <lineage>
        <taxon>Eukaryota</taxon>
        <taxon>Metazoa</taxon>
        <taxon>Ecdysozoa</taxon>
        <taxon>Nematoda</taxon>
        <taxon>Chromadorea</taxon>
        <taxon>Rhabditida</taxon>
        <taxon>Tylenchina</taxon>
        <taxon>Tylenchomorpha</taxon>
        <taxon>Tylenchoidea</taxon>
        <taxon>Meloidogynidae</taxon>
        <taxon>Meloidogyninae</taxon>
        <taxon>Meloidogyne</taxon>
    </lineage>
</organism>
<comment type="caution">
    <text evidence="1">The sequence shown here is derived from an EMBL/GenBank/DDBJ whole genome shotgun (WGS) entry which is preliminary data.</text>
</comment>
<reference evidence="1" key="1">
    <citation type="submission" date="2023-11" db="EMBL/GenBank/DDBJ databases">
        <authorList>
            <person name="Poullet M."/>
        </authorList>
    </citation>
    <scope>NUCLEOTIDE SEQUENCE</scope>
    <source>
        <strain evidence="1">E1834</strain>
    </source>
</reference>
<accession>A0ACB0XZK2</accession>
<keyword evidence="2" id="KW-1185">Reference proteome</keyword>
<gene>
    <name evidence="1" type="ORF">MENTE1834_LOCUS5534</name>
</gene>
<sequence length="931" mass="104109">MSTDEIISMKKRPNTKTQDLGPLNISLENVLSYDIEIETGSGNKRRGRKVTLYGVPLFLVEAFTWLENKNAFTMEGIFRKEGSAVRMRNPWQIFCGLSRIPDTYTVHDVCTLIKRFFGALKRPILGDHQANIMSNVSTLNNERVQAESVLMLIDLLPLTNQATLCYLMRQLKKVSDLSSTNQMSIANLGIVFAPAIFVDPIEMRPSASIWGTGSSCCLSSSTSSVTANGDSSRCRPLANIANCRKKKFTDSQESLREIDFVKRRKGLQASVVSLLIQYANYLCIPRIMPPVNRGFLHRKSSDCSSFLIQQQQLLQKNVQKEQQQKQSTSNQNNNERQSRGLTRGNNSKESRKIWPRSASENPFQRTRAFFGIPFGKNGSFVPRDKAPTTPKVHQNRLPIHFCSPEMNLQQKQFVLYKSPLVTLVVKEMVSSLFHYWKICPTQCRYLSGLRHFDKPLRTLATPIEGKMPKICGLDEAVKEIKSGESIYLHHAVSMPIDLCKALGRHVLKNGLTDIKVVHAMTCGELPWLKEEFNGKIRSKTIFICNNMRPLVNKGLADYIPLFLSDSARLFDEKAIPVDTALLNLSPPDKHGYCSLGVNVDLSSPAARNAKKIIATINTSQPKTFGDSEIHLSQIDYLVEHSINTTPIFELPAIESNDQERLIGKWIAENLVDNGATLQMVFPPSCPQVQNFVRKNCPQIFNFFIIFKGIGSIPNNVLDQLKQHKNLGIHTEMISDGIVDLLKLGVINNSQKTMYPGRIVTCFAMGSKEFYEILDGNPLFLFGSAGFTNSITTIIQQSKMTAINSAIEVDLTGQVCSDTIGKRFYSGFGGQVDFIFGSSVALDGLGKAIIALPSRTSKGEPKIVPHVKEGAGVVTTKGHCNYVVTEYGIASLWGKTVRQRAYELIQISHPDDREMLEKEAFKRFGFIPTKED</sequence>
<evidence type="ECO:0000313" key="1">
    <source>
        <dbReference type="EMBL" id="CAK5024557.1"/>
    </source>
</evidence>
<dbReference type="Proteomes" id="UP001497535">
    <property type="component" value="Unassembled WGS sequence"/>
</dbReference>
<evidence type="ECO:0000313" key="2">
    <source>
        <dbReference type="Proteomes" id="UP001497535"/>
    </source>
</evidence>
<protein>
    <submittedName>
        <fullName evidence="1">Uncharacterized protein</fullName>
    </submittedName>
</protein>
<proteinExistence type="predicted"/>
<name>A0ACB0XZK2_MELEN</name>